<dbReference type="PANTHER" id="PTHR46172">
    <property type="entry name" value="DNA POLYMERASE EPSILON SUBUNIT 3"/>
    <property type="match status" value="1"/>
</dbReference>
<dbReference type="GO" id="GO:0046982">
    <property type="term" value="F:protein heterodimerization activity"/>
    <property type="evidence" value="ECO:0007669"/>
    <property type="project" value="InterPro"/>
</dbReference>
<evidence type="ECO:0000313" key="9">
    <source>
        <dbReference type="Proteomes" id="UP000799440"/>
    </source>
</evidence>
<evidence type="ECO:0000256" key="5">
    <source>
        <dbReference type="ARBA" id="ARBA00042096"/>
    </source>
</evidence>
<evidence type="ECO:0000256" key="3">
    <source>
        <dbReference type="ARBA" id="ARBA00023242"/>
    </source>
</evidence>
<keyword evidence="3" id="KW-0539">Nucleus</keyword>
<feature type="compositionally biased region" description="Basic and acidic residues" evidence="6">
    <location>
        <begin position="130"/>
        <end position="140"/>
    </location>
</feature>
<evidence type="ECO:0000256" key="6">
    <source>
        <dbReference type="SAM" id="MobiDB-lite"/>
    </source>
</evidence>
<evidence type="ECO:0000259" key="7">
    <source>
        <dbReference type="Pfam" id="PF00808"/>
    </source>
</evidence>
<dbReference type="InterPro" id="IPR003958">
    <property type="entry name" value="CBFA_NFYB_domain"/>
</dbReference>
<evidence type="ECO:0000256" key="2">
    <source>
        <dbReference type="ARBA" id="ARBA00022705"/>
    </source>
</evidence>
<keyword evidence="9" id="KW-1185">Reference proteome</keyword>
<keyword evidence="2" id="KW-0235">DNA replication</keyword>
<sequence length="237" mass="25906">MPTRKSTASAASPENSSKSASKEDGLGVEDLNLPKSIVQRLAKGVLPANTQIQKDALLAMSKSATVFVNYLSSQAAETAARRNKKTVVPEDVFEAMRELEFEAMLPRLQAEVEKFASTQASKRNEYRKKVKEDKKGKQETGAEESSTANGHGAADDSPPAKRLRRSGGDRPELREGSGDDGEADEPEEDVEDDEEDEEVEEDEVDDEPQEEGLTEDPIEVRDSEVSEDDMADGDESD</sequence>
<dbReference type="EMBL" id="MU006573">
    <property type="protein sequence ID" value="KAF2747288.1"/>
    <property type="molecule type" value="Genomic_DNA"/>
</dbReference>
<dbReference type="SUPFAM" id="SSF47113">
    <property type="entry name" value="Histone-fold"/>
    <property type="match status" value="1"/>
</dbReference>
<evidence type="ECO:0000256" key="4">
    <source>
        <dbReference type="ARBA" id="ARBA00039775"/>
    </source>
</evidence>
<dbReference type="Proteomes" id="UP000799440">
    <property type="component" value="Unassembled WGS sequence"/>
</dbReference>
<dbReference type="GO" id="GO:0008622">
    <property type="term" value="C:epsilon DNA polymerase complex"/>
    <property type="evidence" value="ECO:0007669"/>
    <property type="project" value="TreeGrafter"/>
</dbReference>
<reference evidence="8" key="1">
    <citation type="journal article" date="2020" name="Stud. Mycol.">
        <title>101 Dothideomycetes genomes: a test case for predicting lifestyles and emergence of pathogens.</title>
        <authorList>
            <person name="Haridas S."/>
            <person name="Albert R."/>
            <person name="Binder M."/>
            <person name="Bloem J."/>
            <person name="Labutti K."/>
            <person name="Salamov A."/>
            <person name="Andreopoulos B."/>
            <person name="Baker S."/>
            <person name="Barry K."/>
            <person name="Bills G."/>
            <person name="Bluhm B."/>
            <person name="Cannon C."/>
            <person name="Castanera R."/>
            <person name="Culley D."/>
            <person name="Daum C."/>
            <person name="Ezra D."/>
            <person name="Gonzalez J."/>
            <person name="Henrissat B."/>
            <person name="Kuo A."/>
            <person name="Liang C."/>
            <person name="Lipzen A."/>
            <person name="Lutzoni F."/>
            <person name="Magnuson J."/>
            <person name="Mondo S."/>
            <person name="Nolan M."/>
            <person name="Ohm R."/>
            <person name="Pangilinan J."/>
            <person name="Park H.-J."/>
            <person name="Ramirez L."/>
            <person name="Alfaro M."/>
            <person name="Sun H."/>
            <person name="Tritt A."/>
            <person name="Yoshinaga Y."/>
            <person name="Zwiers L.-H."/>
            <person name="Turgeon B."/>
            <person name="Goodwin S."/>
            <person name="Spatafora J."/>
            <person name="Crous P."/>
            <person name="Grigoriev I."/>
        </authorList>
    </citation>
    <scope>NUCLEOTIDE SEQUENCE</scope>
    <source>
        <strain evidence="8">CBS 119925</strain>
    </source>
</reference>
<feature type="compositionally biased region" description="Acidic residues" evidence="6">
    <location>
        <begin position="178"/>
        <end position="217"/>
    </location>
</feature>
<organism evidence="8 9">
    <name type="scientific">Sporormia fimetaria CBS 119925</name>
    <dbReference type="NCBI Taxonomy" id="1340428"/>
    <lineage>
        <taxon>Eukaryota</taxon>
        <taxon>Fungi</taxon>
        <taxon>Dikarya</taxon>
        <taxon>Ascomycota</taxon>
        <taxon>Pezizomycotina</taxon>
        <taxon>Dothideomycetes</taxon>
        <taxon>Pleosporomycetidae</taxon>
        <taxon>Pleosporales</taxon>
        <taxon>Sporormiaceae</taxon>
        <taxon>Sporormia</taxon>
    </lineage>
</organism>
<evidence type="ECO:0000256" key="1">
    <source>
        <dbReference type="ARBA" id="ARBA00004123"/>
    </source>
</evidence>
<dbReference type="Pfam" id="PF00808">
    <property type="entry name" value="CBFD_NFYB_HMF"/>
    <property type="match status" value="1"/>
</dbReference>
<feature type="compositionally biased region" description="Basic and acidic residues" evidence="6">
    <location>
        <begin position="166"/>
        <end position="177"/>
    </location>
</feature>
<dbReference type="GO" id="GO:0006272">
    <property type="term" value="P:leading strand elongation"/>
    <property type="evidence" value="ECO:0007669"/>
    <property type="project" value="TreeGrafter"/>
</dbReference>
<feature type="compositionally biased region" description="Acidic residues" evidence="6">
    <location>
        <begin position="225"/>
        <end position="237"/>
    </location>
</feature>
<feature type="domain" description="Transcription factor CBF/NF-Y/archaeal histone" evidence="7">
    <location>
        <begin position="32"/>
        <end position="96"/>
    </location>
</feature>
<accession>A0A6A6V9J6</accession>
<proteinExistence type="predicted"/>
<name>A0A6A6V9J6_9PLEO</name>
<dbReference type="Gene3D" id="1.10.20.10">
    <property type="entry name" value="Histone, subunit A"/>
    <property type="match status" value="1"/>
</dbReference>
<dbReference type="OrthoDB" id="1707486at2759"/>
<feature type="region of interest" description="Disordered" evidence="6">
    <location>
        <begin position="116"/>
        <end position="237"/>
    </location>
</feature>
<comment type="subcellular location">
    <subcellularLocation>
        <location evidence="1">Nucleus</location>
    </subcellularLocation>
</comment>
<feature type="compositionally biased region" description="Polar residues" evidence="6">
    <location>
        <begin position="1"/>
        <end position="19"/>
    </location>
</feature>
<dbReference type="GO" id="GO:0006974">
    <property type="term" value="P:DNA damage response"/>
    <property type="evidence" value="ECO:0007669"/>
    <property type="project" value="TreeGrafter"/>
</dbReference>
<protein>
    <recommendedName>
        <fullName evidence="4">DNA polymerase epsilon subunit D</fullName>
    </recommendedName>
    <alternativeName>
        <fullName evidence="5">DNA polymerase II subunit D</fullName>
    </alternativeName>
</protein>
<dbReference type="GO" id="GO:0031490">
    <property type="term" value="F:chromatin DNA binding"/>
    <property type="evidence" value="ECO:0007669"/>
    <property type="project" value="TreeGrafter"/>
</dbReference>
<dbReference type="InterPro" id="IPR009072">
    <property type="entry name" value="Histone-fold"/>
</dbReference>
<feature type="region of interest" description="Disordered" evidence="6">
    <location>
        <begin position="1"/>
        <end position="29"/>
    </location>
</feature>
<dbReference type="AlphaFoldDB" id="A0A6A6V9J6"/>
<evidence type="ECO:0000313" key="8">
    <source>
        <dbReference type="EMBL" id="KAF2747288.1"/>
    </source>
</evidence>
<dbReference type="CDD" id="cd22928">
    <property type="entry name" value="HFD_POLE3_DPB4"/>
    <property type="match status" value="1"/>
</dbReference>
<gene>
    <name evidence="8" type="ORF">M011DRAFT_467811</name>
</gene>
<dbReference type="GO" id="GO:0031507">
    <property type="term" value="P:heterochromatin formation"/>
    <property type="evidence" value="ECO:0007669"/>
    <property type="project" value="TreeGrafter"/>
</dbReference>
<dbReference type="GO" id="GO:0008623">
    <property type="term" value="C:CHRAC"/>
    <property type="evidence" value="ECO:0007669"/>
    <property type="project" value="TreeGrafter"/>
</dbReference>
<dbReference type="InterPro" id="IPR051377">
    <property type="entry name" value="DNA_Pol-Epsilon_Subunit"/>
</dbReference>
<dbReference type="PANTHER" id="PTHR46172:SF1">
    <property type="entry name" value="DNA POLYMERASE EPSILON SUBUNIT 3"/>
    <property type="match status" value="1"/>
</dbReference>